<evidence type="ECO:0000256" key="2">
    <source>
        <dbReference type="PROSITE-ProRule" id="PRU00708"/>
    </source>
</evidence>
<dbReference type="NCBIfam" id="TIGR00756">
    <property type="entry name" value="PPR"/>
    <property type="match status" value="2"/>
</dbReference>
<dbReference type="Proteomes" id="UP001346149">
    <property type="component" value="Unassembled WGS sequence"/>
</dbReference>
<dbReference type="FunFam" id="1.25.40.10:FF:001136">
    <property type="entry name" value="Putative pentatricopeptide repeat-containing protein"/>
    <property type="match status" value="1"/>
</dbReference>
<keyword evidence="4" id="KW-1185">Reference proteome</keyword>
<dbReference type="GO" id="GO:0009451">
    <property type="term" value="P:RNA modification"/>
    <property type="evidence" value="ECO:0007669"/>
    <property type="project" value="InterPro"/>
</dbReference>
<dbReference type="FunFam" id="1.25.40.10:FF:000196">
    <property type="entry name" value="Pentatricopeptide repeat-containing protein At4g14850"/>
    <property type="match status" value="1"/>
</dbReference>
<name>A0AAN7LHZ7_TRANT</name>
<dbReference type="GO" id="GO:0003723">
    <property type="term" value="F:RNA binding"/>
    <property type="evidence" value="ECO:0007669"/>
    <property type="project" value="InterPro"/>
</dbReference>
<dbReference type="Pfam" id="PF01535">
    <property type="entry name" value="PPR"/>
    <property type="match status" value="3"/>
</dbReference>
<sequence length="343" mass="38216">MIHQNILNQPLSFEIHYRRVCDLLLSLTRSRSLPKGLQLHAHILKSRLETIPLISHHLINFYSKCQLPFCALLTFDETLHKTVTTWSSIISAFAQNELPWFAIEFFRRMVGENLRPDDHVFPSATKSCAILGRTDIGKSIHSFALKTGFDNDVFVGSSLVDMYSKCGETRLGRKLFDEMPERNVVSWSGMIYGYAQMGEDEEALGLFKLALLDGLDVNDFTFSSVIRVCASSTLLELGKQIQGLCLKTSFDSTSHVGCRIHGNTELATYAADKVFELGPVSPGLHVLLANAYAAAGRYEDAAKARKLLRDRGMKKETGLSWIILSLPLYWIGVNGCEGECACA</sequence>
<dbReference type="PANTHER" id="PTHR47926:SF347">
    <property type="entry name" value="PENTATRICOPEPTIDE REPEAT-CONTAINING PROTEIN"/>
    <property type="match status" value="1"/>
</dbReference>
<dbReference type="SUPFAM" id="SSF48452">
    <property type="entry name" value="TPR-like"/>
    <property type="match status" value="1"/>
</dbReference>
<dbReference type="AlphaFoldDB" id="A0AAN7LHZ7"/>
<dbReference type="InterPro" id="IPR046960">
    <property type="entry name" value="PPR_At4g14850-like_plant"/>
</dbReference>
<protein>
    <recommendedName>
        <fullName evidence="5">Pentatricopeptide repeat-containing protein</fullName>
    </recommendedName>
</protein>
<comment type="caution">
    <text evidence="3">The sequence shown here is derived from an EMBL/GenBank/DDBJ whole genome shotgun (WGS) entry which is preliminary data.</text>
</comment>
<reference evidence="3 4" key="1">
    <citation type="journal article" date="2023" name="Hortic Res">
        <title>Pangenome of water caltrop reveals structural variations and asymmetric subgenome divergence after allopolyploidization.</title>
        <authorList>
            <person name="Zhang X."/>
            <person name="Chen Y."/>
            <person name="Wang L."/>
            <person name="Yuan Y."/>
            <person name="Fang M."/>
            <person name="Shi L."/>
            <person name="Lu R."/>
            <person name="Comes H.P."/>
            <person name="Ma Y."/>
            <person name="Chen Y."/>
            <person name="Huang G."/>
            <person name="Zhou Y."/>
            <person name="Zheng Z."/>
            <person name="Qiu Y."/>
        </authorList>
    </citation>
    <scope>NUCLEOTIDE SEQUENCE [LARGE SCALE GENOMIC DNA]</scope>
    <source>
        <strain evidence="3">F231</strain>
    </source>
</reference>
<dbReference type="InterPro" id="IPR046848">
    <property type="entry name" value="E_motif"/>
</dbReference>
<evidence type="ECO:0008006" key="5">
    <source>
        <dbReference type="Google" id="ProtNLM"/>
    </source>
</evidence>
<dbReference type="PANTHER" id="PTHR47926">
    <property type="entry name" value="PENTATRICOPEPTIDE REPEAT-CONTAINING PROTEIN"/>
    <property type="match status" value="1"/>
</dbReference>
<keyword evidence="1" id="KW-0677">Repeat</keyword>
<feature type="repeat" description="PPR" evidence="2">
    <location>
        <begin position="152"/>
        <end position="186"/>
    </location>
</feature>
<proteinExistence type="predicted"/>
<gene>
    <name evidence="3" type="ORF">SAY86_019032</name>
</gene>
<dbReference type="InterPro" id="IPR002885">
    <property type="entry name" value="PPR_rpt"/>
</dbReference>
<evidence type="ECO:0000313" key="3">
    <source>
        <dbReference type="EMBL" id="KAK4784664.1"/>
    </source>
</evidence>
<evidence type="ECO:0000313" key="4">
    <source>
        <dbReference type="Proteomes" id="UP001346149"/>
    </source>
</evidence>
<dbReference type="Gene3D" id="1.25.40.10">
    <property type="entry name" value="Tetratricopeptide repeat domain"/>
    <property type="match status" value="2"/>
</dbReference>
<evidence type="ECO:0000256" key="1">
    <source>
        <dbReference type="ARBA" id="ARBA00022737"/>
    </source>
</evidence>
<dbReference type="Pfam" id="PF20431">
    <property type="entry name" value="E_motif"/>
    <property type="match status" value="1"/>
</dbReference>
<accession>A0AAN7LHZ7</accession>
<dbReference type="EMBL" id="JAXQNO010000014">
    <property type="protein sequence ID" value="KAK4784664.1"/>
    <property type="molecule type" value="Genomic_DNA"/>
</dbReference>
<dbReference type="InterPro" id="IPR011990">
    <property type="entry name" value="TPR-like_helical_dom_sf"/>
</dbReference>
<dbReference type="PROSITE" id="PS51375">
    <property type="entry name" value="PPR"/>
    <property type="match status" value="2"/>
</dbReference>
<feature type="repeat" description="PPR" evidence="2">
    <location>
        <begin position="82"/>
        <end position="116"/>
    </location>
</feature>
<organism evidence="3 4">
    <name type="scientific">Trapa natans</name>
    <name type="common">Water chestnut</name>
    <dbReference type="NCBI Taxonomy" id="22666"/>
    <lineage>
        <taxon>Eukaryota</taxon>
        <taxon>Viridiplantae</taxon>
        <taxon>Streptophyta</taxon>
        <taxon>Embryophyta</taxon>
        <taxon>Tracheophyta</taxon>
        <taxon>Spermatophyta</taxon>
        <taxon>Magnoliopsida</taxon>
        <taxon>eudicotyledons</taxon>
        <taxon>Gunneridae</taxon>
        <taxon>Pentapetalae</taxon>
        <taxon>rosids</taxon>
        <taxon>malvids</taxon>
        <taxon>Myrtales</taxon>
        <taxon>Lythraceae</taxon>
        <taxon>Trapa</taxon>
    </lineage>
</organism>